<dbReference type="OrthoDB" id="9807209at2"/>
<feature type="domain" description="Glycosyltransferase subfamily 4-like N-terminal" evidence="1">
    <location>
        <begin position="27"/>
        <end position="218"/>
    </location>
</feature>
<dbReference type="KEGG" id="pbf:CFX0092_A0337"/>
<keyword evidence="3" id="KW-1185">Reference proteome</keyword>
<dbReference type="Pfam" id="PF13439">
    <property type="entry name" value="Glyco_transf_4"/>
    <property type="match status" value="1"/>
</dbReference>
<dbReference type="Pfam" id="PF13692">
    <property type="entry name" value="Glyco_trans_1_4"/>
    <property type="match status" value="1"/>
</dbReference>
<organism evidence="2 3">
    <name type="scientific">Candidatus Promineifilum breve</name>
    <dbReference type="NCBI Taxonomy" id="1806508"/>
    <lineage>
        <taxon>Bacteria</taxon>
        <taxon>Bacillati</taxon>
        <taxon>Chloroflexota</taxon>
        <taxon>Ardenticatenia</taxon>
        <taxon>Candidatus Promineifilales</taxon>
        <taxon>Candidatus Promineifilaceae</taxon>
        <taxon>Candidatus Promineifilum</taxon>
    </lineage>
</organism>
<evidence type="ECO:0000259" key="1">
    <source>
        <dbReference type="Pfam" id="PF13439"/>
    </source>
</evidence>
<evidence type="ECO:0000313" key="2">
    <source>
        <dbReference type="EMBL" id="CUS02218.2"/>
    </source>
</evidence>
<reference evidence="2" key="1">
    <citation type="submission" date="2016-01" db="EMBL/GenBank/DDBJ databases">
        <authorList>
            <person name="Mcilroy J.S."/>
            <person name="Karst M S."/>
            <person name="Albertsen M."/>
        </authorList>
    </citation>
    <scope>NUCLEOTIDE SEQUENCE</scope>
    <source>
        <strain evidence="2">Cfx-K</strain>
    </source>
</reference>
<dbReference type="EMBL" id="LN890655">
    <property type="protein sequence ID" value="CUS02218.2"/>
    <property type="molecule type" value="Genomic_DNA"/>
</dbReference>
<dbReference type="CDD" id="cd03801">
    <property type="entry name" value="GT4_PimA-like"/>
    <property type="match status" value="1"/>
</dbReference>
<dbReference type="Gene3D" id="3.40.50.2000">
    <property type="entry name" value="Glycogen Phosphorylase B"/>
    <property type="match status" value="2"/>
</dbReference>
<sequence length="408" mass="44912">MGMAEILMLTPQLPYPPQQGTSLRNFHMLRALAEHHRITLLSFVEAGSPVQLEPLRRYCHVLPPVPAPTRPTAERLRQLFTNRRPDVALRLASGEFDRALNEALSAHRYDAVQIEGIELAATIGTIRAHPSAPRIVLDCHNAETALQRRALRTDLGQPSRWPAALYSALQIGRLARFERWALEAADAVMAVSETDRDRLLAMIEGSKPITVIPNTIDVGEYATAAPADPALRYDLVFTGKMDYRPNVDGILWFAVQVWPGVRQRRPQTTFAIVGQRPHPRLEPLRALAGVTLTGKVPEVQPYLAGASVYVIPLRIGSGTRLKLIEAMAAGKAVISTTIGAEGFAISPGDNIILADQAAEWVEAIVALLDHPERRDEMAAAARAFAARFDWRQIVPPLREIYPDEATAG</sequence>
<dbReference type="PANTHER" id="PTHR12526">
    <property type="entry name" value="GLYCOSYLTRANSFERASE"/>
    <property type="match status" value="1"/>
</dbReference>
<evidence type="ECO:0000313" key="3">
    <source>
        <dbReference type="Proteomes" id="UP000215027"/>
    </source>
</evidence>
<proteinExistence type="predicted"/>
<dbReference type="Proteomes" id="UP000215027">
    <property type="component" value="Chromosome I"/>
</dbReference>
<dbReference type="SUPFAM" id="SSF53756">
    <property type="entry name" value="UDP-Glycosyltransferase/glycogen phosphorylase"/>
    <property type="match status" value="1"/>
</dbReference>
<dbReference type="GO" id="GO:0016757">
    <property type="term" value="F:glycosyltransferase activity"/>
    <property type="evidence" value="ECO:0007669"/>
    <property type="project" value="TreeGrafter"/>
</dbReference>
<accession>A0A160T0H7</accession>
<dbReference type="PANTHER" id="PTHR12526:SF600">
    <property type="entry name" value="GLYCOSYL TRANSFERASE GROUP 1"/>
    <property type="match status" value="1"/>
</dbReference>
<name>A0A160T0H7_9CHLR</name>
<gene>
    <name evidence="2" type="ORF">CFX0092_A0337</name>
</gene>
<dbReference type="AlphaFoldDB" id="A0A160T0H7"/>
<protein>
    <submittedName>
        <fullName evidence="2">Glycosyltransferase</fullName>
    </submittedName>
</protein>
<dbReference type="InterPro" id="IPR028098">
    <property type="entry name" value="Glyco_trans_4-like_N"/>
</dbReference>